<dbReference type="Gene3D" id="1.10.290.10">
    <property type="entry name" value="Topoisomerase I, domain 4"/>
    <property type="match status" value="1"/>
</dbReference>
<keyword evidence="21" id="KW-1185">Reference proteome</keyword>
<feature type="domain" description="Toprim" evidence="17">
    <location>
        <begin position="33"/>
        <end position="166"/>
    </location>
</feature>
<evidence type="ECO:0000313" key="21">
    <source>
        <dbReference type="Proteomes" id="UP000235005"/>
    </source>
</evidence>
<dbReference type="InterPro" id="IPR023406">
    <property type="entry name" value="Topo_IA_AS"/>
</dbReference>
<evidence type="ECO:0000256" key="11">
    <source>
        <dbReference type="ARBA" id="ARBA00023235"/>
    </source>
</evidence>
<dbReference type="InterPro" id="IPR023405">
    <property type="entry name" value="Topo_IA_core_domain"/>
</dbReference>
<evidence type="ECO:0000256" key="12">
    <source>
        <dbReference type="ARBA" id="ARBA00030003"/>
    </source>
</evidence>
<dbReference type="SMART" id="SM00436">
    <property type="entry name" value="TOP1Bc"/>
    <property type="match status" value="1"/>
</dbReference>
<dbReference type="Pfam" id="PF01131">
    <property type="entry name" value="Topoisom_bac"/>
    <property type="match status" value="1"/>
</dbReference>
<keyword evidence="8" id="KW-0460">Magnesium</keyword>
<dbReference type="GO" id="GO:0003917">
    <property type="term" value="F:DNA topoisomerase type I (single strand cut, ATP-independent) activity"/>
    <property type="evidence" value="ECO:0007669"/>
    <property type="project" value="UniProtKB-EC"/>
</dbReference>
<dbReference type="PROSITE" id="PS00396">
    <property type="entry name" value="TOPO_IA_1"/>
    <property type="match status" value="1"/>
</dbReference>
<dbReference type="PROSITE" id="PS51999">
    <property type="entry name" value="ZF_GRF"/>
    <property type="match status" value="1"/>
</dbReference>
<evidence type="ECO:0000256" key="13">
    <source>
        <dbReference type="ARBA" id="ARBA00031985"/>
    </source>
</evidence>
<evidence type="ECO:0000256" key="3">
    <source>
        <dbReference type="ARBA" id="ARBA00012891"/>
    </source>
</evidence>
<keyword evidence="6" id="KW-0863">Zinc-finger</keyword>
<feature type="domain" description="GRF-type" evidence="18">
    <location>
        <begin position="742"/>
        <end position="783"/>
    </location>
</feature>
<gene>
    <name evidence="20" type="ORF">C0039_15180</name>
</gene>
<evidence type="ECO:0000256" key="14">
    <source>
        <dbReference type="ARBA" id="ARBA00032235"/>
    </source>
</evidence>
<dbReference type="EC" id="5.6.2.1" evidence="3"/>
<evidence type="ECO:0000256" key="9">
    <source>
        <dbReference type="ARBA" id="ARBA00023029"/>
    </source>
</evidence>
<dbReference type="Pfam" id="PF01751">
    <property type="entry name" value="Toprim"/>
    <property type="match status" value="1"/>
</dbReference>
<comment type="caution">
    <text evidence="20">The sequence shown here is derived from an EMBL/GenBank/DDBJ whole genome shotgun (WGS) entry which is preliminary data.</text>
</comment>
<dbReference type="InterPro" id="IPR000380">
    <property type="entry name" value="Topo_IA"/>
</dbReference>
<dbReference type="SMART" id="SM00493">
    <property type="entry name" value="TOPRIM"/>
    <property type="match status" value="1"/>
</dbReference>
<dbReference type="Pfam" id="PF01396">
    <property type="entry name" value="Zn_ribbon_Top1"/>
    <property type="match status" value="2"/>
</dbReference>
<dbReference type="InterPro" id="IPR003601">
    <property type="entry name" value="Topo_IA_2"/>
</dbReference>
<evidence type="ECO:0000313" key="20">
    <source>
        <dbReference type="EMBL" id="PLW67761.1"/>
    </source>
</evidence>
<dbReference type="GO" id="GO:0006281">
    <property type="term" value="P:DNA repair"/>
    <property type="evidence" value="ECO:0007669"/>
    <property type="project" value="TreeGrafter"/>
</dbReference>
<comment type="catalytic activity">
    <reaction evidence="1">
        <text>ATP-independent breakage of single-stranded DNA, followed by passage and rejoining.</text>
        <dbReference type="EC" id="5.6.2.1"/>
    </reaction>
</comment>
<evidence type="ECO:0000259" key="17">
    <source>
        <dbReference type="PROSITE" id="PS50880"/>
    </source>
</evidence>
<dbReference type="OrthoDB" id="9803554at2"/>
<evidence type="ECO:0000259" key="18">
    <source>
        <dbReference type="PROSITE" id="PS51999"/>
    </source>
</evidence>
<dbReference type="InterPro" id="IPR006171">
    <property type="entry name" value="TOPRIM_dom"/>
</dbReference>
<keyword evidence="5" id="KW-0677">Repeat</keyword>
<dbReference type="AlphaFoldDB" id="A0A2N5WZU6"/>
<dbReference type="Gene3D" id="3.30.65.10">
    <property type="entry name" value="Bacterial Topoisomerase I, domain 1"/>
    <property type="match status" value="1"/>
</dbReference>
<dbReference type="GO" id="GO:0043597">
    <property type="term" value="C:cytoplasmic replication fork"/>
    <property type="evidence" value="ECO:0007669"/>
    <property type="project" value="TreeGrafter"/>
</dbReference>
<dbReference type="Proteomes" id="UP000235005">
    <property type="component" value="Unassembled WGS sequence"/>
</dbReference>
<dbReference type="PROSITE" id="PS52039">
    <property type="entry name" value="TOPO_IA_2"/>
    <property type="match status" value="1"/>
</dbReference>
<dbReference type="GO" id="GO:0008270">
    <property type="term" value="F:zinc ion binding"/>
    <property type="evidence" value="ECO:0007669"/>
    <property type="project" value="UniProtKB-KW"/>
</dbReference>
<organism evidence="20 21">
    <name type="scientific">Pseudohalioglobus lutimaris</name>
    <dbReference type="NCBI Taxonomy" id="1737061"/>
    <lineage>
        <taxon>Bacteria</taxon>
        <taxon>Pseudomonadati</taxon>
        <taxon>Pseudomonadota</taxon>
        <taxon>Gammaproteobacteria</taxon>
        <taxon>Cellvibrionales</taxon>
        <taxon>Halieaceae</taxon>
        <taxon>Pseudohalioglobus</taxon>
    </lineage>
</organism>
<evidence type="ECO:0000256" key="8">
    <source>
        <dbReference type="ARBA" id="ARBA00022842"/>
    </source>
</evidence>
<dbReference type="CDD" id="cd03362">
    <property type="entry name" value="TOPRIM_TopoIA_TopoIII"/>
    <property type="match status" value="1"/>
</dbReference>
<evidence type="ECO:0000256" key="2">
    <source>
        <dbReference type="ARBA" id="ARBA00009446"/>
    </source>
</evidence>
<evidence type="ECO:0000256" key="10">
    <source>
        <dbReference type="ARBA" id="ARBA00023125"/>
    </source>
</evidence>
<dbReference type="PANTHER" id="PTHR11390">
    <property type="entry name" value="PROKARYOTIC DNA TOPOISOMERASE"/>
    <property type="match status" value="1"/>
</dbReference>
<dbReference type="InterPro" id="IPR013825">
    <property type="entry name" value="Topo_IA_cen_sub2"/>
</dbReference>
<dbReference type="NCBIfam" id="NF005829">
    <property type="entry name" value="PRK07726.1"/>
    <property type="match status" value="1"/>
</dbReference>
<dbReference type="EMBL" id="PKUS01000023">
    <property type="protein sequence ID" value="PLW67761.1"/>
    <property type="molecule type" value="Genomic_DNA"/>
</dbReference>
<keyword evidence="4" id="KW-0479">Metal-binding</keyword>
<accession>A0A2N5WZU6</accession>
<keyword evidence="11 20" id="KW-0413">Isomerase</keyword>
<evidence type="ECO:0000259" key="19">
    <source>
        <dbReference type="PROSITE" id="PS52039"/>
    </source>
</evidence>
<dbReference type="Gene3D" id="2.70.20.10">
    <property type="entry name" value="Topoisomerase I, domain 3"/>
    <property type="match status" value="1"/>
</dbReference>
<evidence type="ECO:0000256" key="16">
    <source>
        <dbReference type="SAM" id="MobiDB-lite"/>
    </source>
</evidence>
<keyword evidence="10" id="KW-0238">DNA-binding</keyword>
<proteinExistence type="inferred from homology"/>
<dbReference type="InterPro" id="IPR013824">
    <property type="entry name" value="Topo_IA_cen_sub1"/>
</dbReference>
<evidence type="ECO:0000256" key="15">
    <source>
        <dbReference type="ARBA" id="ARBA00032877"/>
    </source>
</evidence>
<dbReference type="InterPro" id="IPR034144">
    <property type="entry name" value="TOPRIM_TopoIII"/>
</dbReference>
<dbReference type="InterPro" id="IPR013498">
    <property type="entry name" value="Topo_IA_Znf"/>
</dbReference>
<dbReference type="GO" id="GO:0006265">
    <property type="term" value="P:DNA topological change"/>
    <property type="evidence" value="ECO:0007669"/>
    <property type="project" value="InterPro"/>
</dbReference>
<sequence length="789" mass="88193">MHRERRPCIERKSITACRTIPARSNSAIEGRRVRVFIAEKPSLAKAIAAVLPGPQKRHKTYIQSGEANVVVWCAGHILTQYMPEDYDPRFKRWIEADLPIIPPAWKMNVAPRTKDLYQTIKKFAADADIIVHAGDPDREGQLLVDEVLTQIGNRQPVKRLLISDLNAASVKRAIGRLEDNGQYSGLRDAALGRSRADWLFGLNLTRLYTVKGRNSGHSGVLSVGRVQTPVLGLVVRRDREIEAFVSKPFYELTVDLEVEHGGFRAKWVPGQRHEAVQDEDGRVIDRQVVEQLGKSLEGSQGHIASVKTQRKREAPPLPFSLPELQKVANKGRGLSPKKTLAVAQSLYEKHQVLTYPRSDCPYLPVDHWVEGGVVRDAIVQSVGDKHALYPLTESVSLVHRGRCWNDKKVTAHHAIIPTSKWVPLDSLSPDERWIYEIVAHRYLLQFCVDREYDQTDVIAKLDTQEGEESFKALGIHDVQLGWREYRDLLRKSSKPAEFDSQEEELVALPTLAQGEVADFTGAQLLEKNTTPPKHFTEATLLDAMTSIARYVSDPELKKVLRETDGLGTPATQAGIIDTLFKRGYLGKKSKSVISTLLGREMIDVLPAAVTLPDMTAHWEMQLARIAEGDGELDDFVDRVVGRVSELTTFEKGKGGFKVTPQPQTSSPKAKKPAEKTYPCPGADCSGRLRRIKGKKGFFWGCTNYGEGCRETRQDHRGKPKDVARTSNIRSNQKVSVTVGETCPDCQKGKIQLRSLKSGKSAGKPFHGCSNFPKCRFFAWPQESAEREMA</sequence>
<evidence type="ECO:0000256" key="6">
    <source>
        <dbReference type="ARBA" id="ARBA00022771"/>
    </source>
</evidence>
<dbReference type="InterPro" id="IPR010666">
    <property type="entry name" value="Znf_GRF"/>
</dbReference>
<dbReference type="Gene3D" id="3.40.50.140">
    <property type="match status" value="1"/>
</dbReference>
<dbReference type="InterPro" id="IPR005738">
    <property type="entry name" value="TopoIII"/>
</dbReference>
<keyword evidence="9" id="KW-0799">Topoisomerase</keyword>
<dbReference type="NCBIfam" id="TIGR01056">
    <property type="entry name" value="topB"/>
    <property type="match status" value="1"/>
</dbReference>
<evidence type="ECO:0000256" key="1">
    <source>
        <dbReference type="ARBA" id="ARBA00000213"/>
    </source>
</evidence>
<dbReference type="GO" id="GO:0006310">
    <property type="term" value="P:DNA recombination"/>
    <property type="evidence" value="ECO:0007669"/>
    <property type="project" value="TreeGrafter"/>
</dbReference>
<reference evidence="20 21" key="1">
    <citation type="submission" date="2018-01" db="EMBL/GenBank/DDBJ databases">
        <title>The draft genome sequence of Halioglobus lutimaris HF004.</title>
        <authorList>
            <person name="Du Z.-J."/>
            <person name="Shi M.-J."/>
        </authorList>
    </citation>
    <scope>NUCLEOTIDE SEQUENCE [LARGE SCALE GENOMIC DNA]</scope>
    <source>
        <strain evidence="20 21">HF004</strain>
    </source>
</reference>
<dbReference type="PROSITE" id="PS50880">
    <property type="entry name" value="TOPRIM"/>
    <property type="match status" value="1"/>
</dbReference>
<name>A0A2N5WZU6_9GAMM</name>
<feature type="domain" description="Topo IA-type catalytic" evidence="19">
    <location>
        <begin position="183"/>
        <end position="647"/>
    </location>
</feature>
<dbReference type="GO" id="GO:0003677">
    <property type="term" value="F:DNA binding"/>
    <property type="evidence" value="ECO:0007669"/>
    <property type="project" value="UniProtKB-KW"/>
</dbReference>
<dbReference type="InterPro" id="IPR003602">
    <property type="entry name" value="Topo_IA_DNA-bd_dom"/>
</dbReference>
<evidence type="ECO:0000256" key="7">
    <source>
        <dbReference type="ARBA" id="ARBA00022833"/>
    </source>
</evidence>
<keyword evidence="7" id="KW-0862">Zinc</keyword>
<evidence type="ECO:0000256" key="5">
    <source>
        <dbReference type="ARBA" id="ARBA00022737"/>
    </source>
</evidence>
<comment type="similarity">
    <text evidence="2">Belongs to the type IA topoisomerase family.</text>
</comment>
<evidence type="ECO:0000256" key="4">
    <source>
        <dbReference type="ARBA" id="ARBA00022723"/>
    </source>
</evidence>
<feature type="region of interest" description="Disordered" evidence="16">
    <location>
        <begin position="652"/>
        <end position="676"/>
    </location>
</feature>
<dbReference type="InterPro" id="IPR013497">
    <property type="entry name" value="Topo_IA_cen"/>
</dbReference>
<dbReference type="SMART" id="SM00437">
    <property type="entry name" value="TOP1Ac"/>
    <property type="match status" value="1"/>
</dbReference>
<dbReference type="Gene3D" id="1.10.460.10">
    <property type="entry name" value="Topoisomerase I, domain 2"/>
    <property type="match status" value="1"/>
</dbReference>
<dbReference type="PANTHER" id="PTHR11390:SF21">
    <property type="entry name" value="DNA TOPOISOMERASE 3-ALPHA"/>
    <property type="match status" value="1"/>
</dbReference>
<dbReference type="CDD" id="cd00186">
    <property type="entry name" value="TOP1Ac"/>
    <property type="match status" value="1"/>
</dbReference>
<dbReference type="SUPFAM" id="SSF56712">
    <property type="entry name" value="Prokaryotic type I DNA topoisomerase"/>
    <property type="match status" value="1"/>
</dbReference>
<protein>
    <recommendedName>
        <fullName evidence="3">DNA topoisomerase</fullName>
        <ecNumber evidence="3">5.6.2.1</ecNumber>
    </recommendedName>
    <alternativeName>
        <fullName evidence="15">Omega-protein</fullName>
    </alternativeName>
    <alternativeName>
        <fullName evidence="14">Relaxing enzyme</fullName>
    </alternativeName>
    <alternativeName>
        <fullName evidence="12">Swivelase</fullName>
    </alternativeName>
    <alternativeName>
        <fullName evidence="13">Untwisting enzyme</fullName>
    </alternativeName>
</protein>
<dbReference type="InterPro" id="IPR013826">
    <property type="entry name" value="Topo_IA_cen_sub3"/>
</dbReference>
<dbReference type="PRINTS" id="PR00417">
    <property type="entry name" value="PRTPISMRASEI"/>
</dbReference>